<evidence type="ECO:0000313" key="14">
    <source>
        <dbReference type="Proteomes" id="UP000663888"/>
    </source>
</evidence>
<dbReference type="AlphaFoldDB" id="A0A8H3BX46"/>
<dbReference type="PANTHER" id="PTHR23284">
    <property type="entry name" value="PROLACTIN REGULATORY ELEMENT BINDING PROTEIN"/>
    <property type="match status" value="1"/>
</dbReference>
<dbReference type="SMART" id="SM00320">
    <property type="entry name" value="WD40"/>
    <property type="match status" value="4"/>
</dbReference>
<dbReference type="PROSITE" id="PS50082">
    <property type="entry name" value="WD_REPEATS_2"/>
    <property type="match status" value="1"/>
</dbReference>
<evidence type="ECO:0000313" key="13">
    <source>
        <dbReference type="EMBL" id="CAE6469429.1"/>
    </source>
</evidence>
<keyword evidence="8" id="KW-0653">Protein transport</keyword>
<proteinExistence type="predicted"/>
<dbReference type="GO" id="GO:0005789">
    <property type="term" value="C:endoplasmic reticulum membrane"/>
    <property type="evidence" value="ECO:0007669"/>
    <property type="project" value="UniProtKB-SubCell"/>
</dbReference>
<dbReference type="GO" id="GO:0005085">
    <property type="term" value="F:guanyl-nucleotide exchange factor activity"/>
    <property type="evidence" value="ECO:0007669"/>
    <property type="project" value="InterPro"/>
</dbReference>
<feature type="repeat" description="WD" evidence="11">
    <location>
        <begin position="338"/>
        <end position="368"/>
    </location>
</feature>
<evidence type="ECO:0000256" key="8">
    <source>
        <dbReference type="ARBA" id="ARBA00022927"/>
    </source>
</evidence>
<evidence type="ECO:0008006" key="15">
    <source>
        <dbReference type="Google" id="ProtNLM"/>
    </source>
</evidence>
<evidence type="ECO:0000256" key="5">
    <source>
        <dbReference type="ARBA" id="ARBA00022737"/>
    </source>
</evidence>
<dbReference type="InterPro" id="IPR045260">
    <property type="entry name" value="Sec12-like"/>
</dbReference>
<evidence type="ECO:0000256" key="3">
    <source>
        <dbReference type="ARBA" id="ARBA00022574"/>
    </source>
</evidence>
<dbReference type="Pfam" id="PF00400">
    <property type="entry name" value="WD40"/>
    <property type="match status" value="1"/>
</dbReference>
<dbReference type="GO" id="GO:0015031">
    <property type="term" value="P:protein transport"/>
    <property type="evidence" value="ECO:0007669"/>
    <property type="project" value="UniProtKB-KW"/>
</dbReference>
<sequence>MRTQHALHTLQAFPVYSLGFIKDNKLLLGGGGGATRSGVKNRLRLYDVDETGANLDLVNELELEKDEDAPMSMAIDFQQNSFICGINGSMEKVEAGINPHCRAFSIEMKEDTKPLIKFERSTQLVKEKNTEAFQKVTALSKDGTLLAAGSSDGKPFNQVTLVSYPKLDLSSDPFTVPSGELFDADFSVEGYLVVTSTTHLYVFSPSSAPSKMSPSTAHPQLNLLNTIPVPASYPNSSFRSTRWSPHDSKTAWSVINTTGGASKDRRAWVLRWSITGLGDGEKNEGKGEWQVARVAKAATRPITVFDVSQDGKLLAFGSSDLSVGILDSQKLVPLLTILRAHEFPPTALRFNPSASLLASASADNTLRLIAVPSNFGQSAMTTILILFILLAGLLAVLVQRGDITWQ</sequence>
<evidence type="ECO:0000256" key="9">
    <source>
        <dbReference type="ARBA" id="ARBA00022989"/>
    </source>
</evidence>
<keyword evidence="5" id="KW-0677">Repeat</keyword>
<dbReference type="InterPro" id="IPR036322">
    <property type="entry name" value="WD40_repeat_dom_sf"/>
</dbReference>
<evidence type="ECO:0000256" key="2">
    <source>
        <dbReference type="ARBA" id="ARBA00022448"/>
    </source>
</evidence>
<dbReference type="InterPro" id="IPR001680">
    <property type="entry name" value="WD40_rpt"/>
</dbReference>
<dbReference type="GO" id="GO:0003400">
    <property type="term" value="P:regulation of COPII vesicle coating"/>
    <property type="evidence" value="ECO:0007669"/>
    <property type="project" value="TreeGrafter"/>
</dbReference>
<keyword evidence="6" id="KW-0256">Endoplasmic reticulum</keyword>
<evidence type="ECO:0000256" key="1">
    <source>
        <dbReference type="ARBA" id="ARBA00004648"/>
    </source>
</evidence>
<dbReference type="Proteomes" id="UP000663888">
    <property type="component" value="Unassembled WGS sequence"/>
</dbReference>
<dbReference type="GO" id="GO:0006888">
    <property type="term" value="P:endoplasmic reticulum to Golgi vesicle-mediated transport"/>
    <property type="evidence" value="ECO:0007669"/>
    <property type="project" value="TreeGrafter"/>
</dbReference>
<evidence type="ECO:0000256" key="6">
    <source>
        <dbReference type="ARBA" id="ARBA00022824"/>
    </source>
</evidence>
<evidence type="ECO:0000256" key="4">
    <source>
        <dbReference type="ARBA" id="ARBA00022692"/>
    </source>
</evidence>
<reference evidence="13" key="1">
    <citation type="submission" date="2021-01" db="EMBL/GenBank/DDBJ databases">
        <authorList>
            <person name="Kaushik A."/>
        </authorList>
    </citation>
    <scope>NUCLEOTIDE SEQUENCE</scope>
    <source>
        <strain evidence="13">AG4-R118</strain>
    </source>
</reference>
<dbReference type="Gene3D" id="2.130.10.10">
    <property type="entry name" value="YVTN repeat-like/Quinoprotein amine dehydrogenase"/>
    <property type="match status" value="1"/>
</dbReference>
<keyword evidence="4 12" id="KW-0812">Transmembrane</keyword>
<evidence type="ECO:0000256" key="7">
    <source>
        <dbReference type="ARBA" id="ARBA00022892"/>
    </source>
</evidence>
<feature type="transmembrane region" description="Helical" evidence="12">
    <location>
        <begin position="379"/>
        <end position="398"/>
    </location>
</feature>
<accession>A0A8H3BX46</accession>
<name>A0A8H3BX46_9AGAM</name>
<dbReference type="SUPFAM" id="SSF50978">
    <property type="entry name" value="WD40 repeat-like"/>
    <property type="match status" value="1"/>
</dbReference>
<protein>
    <recommendedName>
        <fullName evidence="15">Membrane glycoprotein spo14</fullName>
    </recommendedName>
</protein>
<comment type="subcellular location">
    <subcellularLocation>
        <location evidence="1">Endoplasmic reticulum membrane</location>
        <topology evidence="1">Single-pass type II membrane protein</topology>
    </subcellularLocation>
</comment>
<comment type="caution">
    <text evidence="13">The sequence shown here is derived from an EMBL/GenBank/DDBJ whole genome shotgun (WGS) entry which is preliminary data.</text>
</comment>
<dbReference type="PANTHER" id="PTHR23284:SF0">
    <property type="entry name" value="PROLACTIN REGULATORY ELEMENT-BINDING PROTEIN"/>
    <property type="match status" value="1"/>
</dbReference>
<organism evidence="13 14">
    <name type="scientific">Rhizoctonia solani</name>
    <dbReference type="NCBI Taxonomy" id="456999"/>
    <lineage>
        <taxon>Eukaryota</taxon>
        <taxon>Fungi</taxon>
        <taxon>Dikarya</taxon>
        <taxon>Basidiomycota</taxon>
        <taxon>Agaricomycotina</taxon>
        <taxon>Agaricomycetes</taxon>
        <taxon>Cantharellales</taxon>
        <taxon>Ceratobasidiaceae</taxon>
        <taxon>Rhizoctonia</taxon>
    </lineage>
</organism>
<keyword evidence="3 11" id="KW-0853">WD repeat</keyword>
<keyword evidence="2" id="KW-0813">Transport</keyword>
<evidence type="ECO:0000256" key="10">
    <source>
        <dbReference type="ARBA" id="ARBA00023136"/>
    </source>
</evidence>
<keyword evidence="9 12" id="KW-1133">Transmembrane helix</keyword>
<gene>
    <name evidence="13" type="ORF">RDB_LOCUS104235</name>
</gene>
<keyword evidence="10 12" id="KW-0472">Membrane</keyword>
<dbReference type="InterPro" id="IPR015943">
    <property type="entry name" value="WD40/YVTN_repeat-like_dom_sf"/>
</dbReference>
<dbReference type="EMBL" id="CAJMWX010001127">
    <property type="protein sequence ID" value="CAE6469429.1"/>
    <property type="molecule type" value="Genomic_DNA"/>
</dbReference>
<evidence type="ECO:0000256" key="11">
    <source>
        <dbReference type="PROSITE-ProRule" id="PRU00221"/>
    </source>
</evidence>
<keyword evidence="7" id="KW-0931">ER-Golgi transport</keyword>
<evidence type="ECO:0000256" key="12">
    <source>
        <dbReference type="SAM" id="Phobius"/>
    </source>
</evidence>